<dbReference type="Gramene" id="TraesCLE_scaffold_027141_01G000100.1">
    <property type="protein sequence ID" value="TraesCLE_scaffold_027141_01G000100.1"/>
    <property type="gene ID" value="TraesCLE_scaffold_027141_01G000100"/>
</dbReference>
<dbReference type="PROSITE" id="PS50934">
    <property type="entry name" value="SWIRM"/>
    <property type="match status" value="1"/>
</dbReference>
<dbReference type="Pfam" id="PF16495">
    <property type="entry name" value="SWIRM-assoc_1"/>
    <property type="match status" value="1"/>
</dbReference>
<dbReference type="AlphaFoldDB" id="A0A3B6LIQ8"/>
<dbReference type="Gramene" id="TraesCS5B02G119800.1">
    <property type="protein sequence ID" value="TraesCS5B02G119800.1"/>
    <property type="gene ID" value="TraesCS5B02G119800"/>
</dbReference>
<feature type="compositionally biased region" description="Low complexity" evidence="10">
    <location>
        <begin position="667"/>
        <end position="683"/>
    </location>
</feature>
<dbReference type="Gramene" id="TraesCAD_scaffold_033448_01G000100.1">
    <property type="protein sequence ID" value="TraesCAD_scaffold_033448_01G000100.1"/>
    <property type="gene ID" value="TraesCAD_scaffold_033448_01G000100"/>
</dbReference>
<protein>
    <recommendedName>
        <fullName evidence="17">SWI/SNF complex subunit SWI3C</fullName>
    </recommendedName>
</protein>
<dbReference type="PROSITE" id="PS51293">
    <property type="entry name" value="SANT"/>
    <property type="match status" value="1"/>
</dbReference>
<evidence type="ECO:0000256" key="5">
    <source>
        <dbReference type="ARBA" id="ARBA00023125"/>
    </source>
</evidence>
<reference evidence="15" key="1">
    <citation type="submission" date="2018-08" db="EMBL/GenBank/DDBJ databases">
        <authorList>
            <person name="Rossello M."/>
        </authorList>
    </citation>
    <scope>NUCLEOTIDE SEQUENCE [LARGE SCALE GENOMIC DNA]</scope>
    <source>
        <strain evidence="15">cv. Chinese Spring</strain>
    </source>
</reference>
<dbReference type="GO" id="GO:0003677">
    <property type="term" value="F:DNA binding"/>
    <property type="evidence" value="ECO:0007669"/>
    <property type="project" value="UniProtKB-KW"/>
</dbReference>
<dbReference type="Gene3D" id="1.10.10.60">
    <property type="entry name" value="Homeodomain-like"/>
    <property type="match status" value="1"/>
</dbReference>
<keyword evidence="7" id="KW-0539">Nucleus</keyword>
<dbReference type="FunFam" id="1.10.10.60:FF:000014">
    <property type="entry name" value="SWI/SNF complex subunit SMARCC2 isoform C"/>
    <property type="match status" value="1"/>
</dbReference>
<dbReference type="InterPro" id="IPR017884">
    <property type="entry name" value="SANT_dom"/>
</dbReference>
<evidence type="ECO:0000259" key="13">
    <source>
        <dbReference type="PROSITE" id="PS50934"/>
    </source>
</evidence>
<evidence type="ECO:0000259" key="12">
    <source>
        <dbReference type="PROSITE" id="PS50135"/>
    </source>
</evidence>
<dbReference type="PANTHER" id="PTHR12802">
    <property type="entry name" value="SWI/SNF COMPLEX-RELATED"/>
    <property type="match status" value="1"/>
</dbReference>
<evidence type="ECO:0000256" key="4">
    <source>
        <dbReference type="ARBA" id="ARBA00023015"/>
    </source>
</evidence>
<keyword evidence="9" id="KW-0175">Coiled coil</keyword>
<keyword evidence="4" id="KW-0805">Transcription regulation</keyword>
<dbReference type="InterPro" id="IPR032451">
    <property type="entry name" value="SMARCC_C"/>
</dbReference>
<evidence type="ECO:0000256" key="9">
    <source>
        <dbReference type="SAM" id="Coils"/>
    </source>
</evidence>
<keyword evidence="6" id="KW-0804">Transcription</keyword>
<evidence type="ECO:0000256" key="8">
    <source>
        <dbReference type="PROSITE-ProRule" id="PRU00228"/>
    </source>
</evidence>
<dbReference type="OMA" id="RYMEDPG"/>
<evidence type="ECO:0000256" key="3">
    <source>
        <dbReference type="ARBA" id="ARBA00022833"/>
    </source>
</evidence>
<feature type="region of interest" description="Disordered" evidence="10">
    <location>
        <begin position="667"/>
        <end position="699"/>
    </location>
</feature>
<evidence type="ECO:0000256" key="1">
    <source>
        <dbReference type="ARBA" id="ARBA00022723"/>
    </source>
</evidence>
<dbReference type="PROSITE" id="PS50090">
    <property type="entry name" value="MYB_LIKE"/>
    <property type="match status" value="1"/>
</dbReference>
<dbReference type="SMR" id="A0A3B6LIQ8"/>
<proteinExistence type="predicted"/>
<dbReference type="InterPro" id="IPR009057">
    <property type="entry name" value="Homeodomain-like_sf"/>
</dbReference>
<dbReference type="InterPro" id="IPR007526">
    <property type="entry name" value="SWIRM"/>
</dbReference>
<dbReference type="InterPro" id="IPR001005">
    <property type="entry name" value="SANT/Myb"/>
</dbReference>
<name>A0A3B6LIQ8_WHEAT</name>
<evidence type="ECO:0000256" key="6">
    <source>
        <dbReference type="ARBA" id="ARBA00023163"/>
    </source>
</evidence>
<feature type="domain" description="SANT" evidence="14">
    <location>
        <begin position="413"/>
        <end position="464"/>
    </location>
</feature>
<evidence type="ECO:0000313" key="15">
    <source>
        <dbReference type="EnsemblPlants" id="TraesCS5B02G119800.1"/>
    </source>
</evidence>
<dbReference type="CDD" id="cd00167">
    <property type="entry name" value="SANT"/>
    <property type="match status" value="1"/>
</dbReference>
<evidence type="ECO:0000256" key="2">
    <source>
        <dbReference type="ARBA" id="ARBA00022771"/>
    </source>
</evidence>
<evidence type="ECO:0000313" key="16">
    <source>
        <dbReference type="Proteomes" id="UP000019116"/>
    </source>
</evidence>
<keyword evidence="5" id="KW-0238">DNA-binding</keyword>
<feature type="domain" description="SWIRM" evidence="13">
    <location>
        <begin position="182"/>
        <end position="281"/>
    </location>
</feature>
<dbReference type="GO" id="GO:0005634">
    <property type="term" value="C:nucleus"/>
    <property type="evidence" value="ECO:0007669"/>
    <property type="project" value="UniProtKB-ARBA"/>
</dbReference>
<organism evidence="15">
    <name type="scientific">Triticum aestivum</name>
    <name type="common">Wheat</name>
    <dbReference type="NCBI Taxonomy" id="4565"/>
    <lineage>
        <taxon>Eukaryota</taxon>
        <taxon>Viridiplantae</taxon>
        <taxon>Streptophyta</taxon>
        <taxon>Embryophyta</taxon>
        <taxon>Tracheophyta</taxon>
        <taxon>Spermatophyta</taxon>
        <taxon>Magnoliopsida</taxon>
        <taxon>Liliopsida</taxon>
        <taxon>Poales</taxon>
        <taxon>Poaceae</taxon>
        <taxon>BOP clade</taxon>
        <taxon>Pooideae</taxon>
        <taxon>Triticodae</taxon>
        <taxon>Triticeae</taxon>
        <taxon>Triticinae</taxon>
        <taxon>Triticum</taxon>
    </lineage>
</organism>
<dbReference type="PANTHER" id="PTHR12802:SF61">
    <property type="entry name" value="SWI_SNF COMPLEX SUBUNIT SWI3C"/>
    <property type="match status" value="1"/>
</dbReference>
<feature type="region of interest" description="Disordered" evidence="10">
    <location>
        <begin position="744"/>
        <end position="793"/>
    </location>
</feature>
<feature type="compositionally biased region" description="Acidic residues" evidence="10">
    <location>
        <begin position="37"/>
        <end position="49"/>
    </location>
</feature>
<reference evidence="15" key="2">
    <citation type="submission" date="2018-10" db="UniProtKB">
        <authorList>
            <consortium name="EnsemblPlants"/>
        </authorList>
    </citation>
    <scope>IDENTIFICATION</scope>
</reference>
<dbReference type="InterPro" id="IPR036388">
    <property type="entry name" value="WH-like_DNA-bd_sf"/>
</dbReference>
<dbReference type="Proteomes" id="UP000019116">
    <property type="component" value="Chromosome 5B"/>
</dbReference>
<feature type="coiled-coil region" evidence="9">
    <location>
        <begin position="604"/>
        <end position="653"/>
    </location>
</feature>
<feature type="domain" description="ZZ-type" evidence="12">
    <location>
        <begin position="355"/>
        <end position="409"/>
    </location>
</feature>
<dbReference type="Pfam" id="PF04433">
    <property type="entry name" value="SWIRM"/>
    <property type="match status" value="1"/>
</dbReference>
<dbReference type="Pfam" id="PF00249">
    <property type="entry name" value="Myb_DNA-binding"/>
    <property type="match status" value="1"/>
</dbReference>
<dbReference type="InterPro" id="IPR000433">
    <property type="entry name" value="Znf_ZZ"/>
</dbReference>
<keyword evidence="1" id="KW-0479">Metal-binding</keyword>
<accession>A0A3B6LIQ8</accession>
<evidence type="ECO:0008006" key="17">
    <source>
        <dbReference type="Google" id="ProtNLM"/>
    </source>
</evidence>
<feature type="region of interest" description="Disordered" evidence="10">
    <location>
        <begin position="1"/>
        <end position="72"/>
    </location>
</feature>
<feature type="compositionally biased region" description="Gly residues" evidence="10">
    <location>
        <begin position="55"/>
        <end position="65"/>
    </location>
</feature>
<evidence type="ECO:0000256" key="7">
    <source>
        <dbReference type="ARBA" id="ARBA00023242"/>
    </source>
</evidence>
<keyword evidence="16" id="KW-1185">Reference proteome</keyword>
<evidence type="ECO:0000256" key="10">
    <source>
        <dbReference type="SAM" id="MobiDB-lite"/>
    </source>
</evidence>
<dbReference type="Gramene" id="TraesWEE_scaffold_020747_01G000100.1">
    <property type="protein sequence ID" value="TraesWEE_scaffold_020747_01G000100.1"/>
    <property type="gene ID" value="TraesWEE_scaffold_020747_01G000100"/>
</dbReference>
<dbReference type="SMART" id="SM00717">
    <property type="entry name" value="SANT"/>
    <property type="match status" value="1"/>
</dbReference>
<evidence type="ECO:0000259" key="14">
    <source>
        <dbReference type="PROSITE" id="PS51293"/>
    </source>
</evidence>
<keyword evidence="3" id="KW-0862">Zinc</keyword>
<feature type="compositionally biased region" description="Polar residues" evidence="10">
    <location>
        <begin position="1"/>
        <end position="10"/>
    </location>
</feature>
<dbReference type="EnsemblPlants" id="TraesCS5B02G119800.1">
    <property type="protein sequence ID" value="TraesCS5B02G119800.1"/>
    <property type="gene ID" value="TraesCS5B02G119800"/>
</dbReference>
<dbReference type="SUPFAM" id="SSF46689">
    <property type="entry name" value="Homeodomain-like"/>
    <property type="match status" value="2"/>
</dbReference>
<feature type="domain" description="Myb-like" evidence="11">
    <location>
        <begin position="410"/>
        <end position="460"/>
    </location>
</feature>
<dbReference type="PROSITE" id="PS50135">
    <property type="entry name" value="ZF_ZZ_2"/>
    <property type="match status" value="1"/>
</dbReference>
<sequence length="793" mass="85490">MPRKASSSSDAKLKWRKRKRSQDTSPSKQSGGADHSDDSDSAAANDEDDALHGSANGGETLGARGGGDDTVPDLREAEVLSSAEPVSGFPSATRRTISRLHPSVLAVIAADRALAAGASCASAPPAPALENISHGQLQVLAAMLPDHPSLSNDPDKPSSYVCTVPPLMECQGVPKQFYSKLLVVPRHADWFSPATVHRLERQVVPHFFSGKSPGHTPEKYIMLRNKVIVKYLERPSRRLAFAECQGLVTSTAELYDLSRIVRFLDTWGIINYLAAGSVHRGLRLASSLIREEQTGELQLASAPLKSIDGLILFDRPKCSARAEDIASVASTSSALEVPNGDTGFADLDEKIWERLSENFCSYCSQPLPSLHYESQKEADIALCSDCFHDARFVPGHSSLDFQRVDGTKDGSDNDGDSWTHEETLLLLEGLEKYNDNWNAIAEHVGTKSKAQCIHHFIRIPVEDGLLESIEVPEASVSSRVQSNGFSYSNSNGGISGSVPQSSQPGQQLPFVNSANPVMSLVAFLASAVGPRIAASCANAALSVLTRDDSRMCSEGNDVMGQAARPNYVRCYSETDASSSVSPENVKYAAMCGLSAAATKCKLFADQEEREIQRLAATIINHQLKRLELKLKQFAEVETLLLKESEQVERARQNLTAQRVRFMSARFASSGGPMPGGSSSTMASNPMNQASPRPPAMPGSMPPASMQAFYGNNMQGHPAQMAFLQQQQRQQQQQQQQQMLSFGPRLPLSAIHPGSSSSAAPSVMFNTGMPSSATPNHHSMLRPPPSGSNNSSFG</sequence>
<dbReference type="OrthoDB" id="118550at2759"/>
<evidence type="ECO:0000259" key="11">
    <source>
        <dbReference type="PROSITE" id="PS50090"/>
    </source>
</evidence>
<feature type="compositionally biased region" description="Polar residues" evidence="10">
    <location>
        <begin position="753"/>
        <end position="776"/>
    </location>
</feature>
<keyword evidence="2 8" id="KW-0863">Zinc-finger</keyword>
<dbReference type="Gene3D" id="1.10.10.10">
    <property type="entry name" value="Winged helix-like DNA-binding domain superfamily/Winged helix DNA-binding domain"/>
    <property type="match status" value="1"/>
</dbReference>
<dbReference type="STRING" id="4565.A0A3B6LIQ8"/>
<dbReference type="Gramene" id="TraesROB_scaffold_004055_01G000100.1">
    <property type="protein sequence ID" value="TraesROB_scaffold_004055_01G000100.1"/>
    <property type="gene ID" value="TraesROB_scaffold_004055_01G000100"/>
</dbReference>
<dbReference type="GO" id="GO:0008270">
    <property type="term" value="F:zinc ion binding"/>
    <property type="evidence" value="ECO:0007669"/>
    <property type="project" value="UniProtKB-KW"/>
</dbReference>